<dbReference type="EMBL" id="JAVTTO010000003">
    <property type="protein sequence ID" value="MDT7832615.1"/>
    <property type="molecule type" value="Genomic_DNA"/>
</dbReference>
<evidence type="ECO:0000313" key="3">
    <source>
        <dbReference type="Proteomes" id="UP001257277"/>
    </source>
</evidence>
<evidence type="ECO:0000313" key="2">
    <source>
        <dbReference type="EMBL" id="MDT7832615.1"/>
    </source>
</evidence>
<dbReference type="PANTHER" id="PTHR33993:SF14">
    <property type="entry name" value="GB|AAF24581.1"/>
    <property type="match status" value="1"/>
</dbReference>
<evidence type="ECO:0000259" key="1">
    <source>
        <dbReference type="PROSITE" id="PS51819"/>
    </source>
</evidence>
<keyword evidence="3" id="KW-1185">Reference proteome</keyword>
<dbReference type="Gene3D" id="3.10.180.10">
    <property type="entry name" value="2,3-Dihydroxybiphenyl 1,2-Dioxygenase, domain 1"/>
    <property type="match status" value="2"/>
</dbReference>
<dbReference type="Proteomes" id="UP001257277">
    <property type="component" value="Unassembled WGS sequence"/>
</dbReference>
<dbReference type="RefSeq" id="WP_349241873.1">
    <property type="nucleotide sequence ID" value="NZ_JAVTTO010000003.1"/>
</dbReference>
<protein>
    <recommendedName>
        <fullName evidence="1">VOC domain-containing protein</fullName>
    </recommendedName>
</protein>
<dbReference type="InterPro" id="IPR037523">
    <property type="entry name" value="VOC_core"/>
</dbReference>
<dbReference type="PROSITE" id="PS51819">
    <property type="entry name" value="VOC"/>
    <property type="match status" value="1"/>
</dbReference>
<gene>
    <name evidence="2" type="ORF">RQM59_09500</name>
</gene>
<sequence length="238" mass="27618">MIQNKFIWADLSSYKPKKIRSFYETVFDWSYYDAEGYLTAYVGNIATSGLYETPEKFKRIKMPSFWMSYIQVESVEEIVKKAKHLGGIVELVDMNNPIRAVALIRDTQGAGFTVYEGTYLDARTTSVENSLIFNELHVSNVQKAVEFYEDLFNWRCMWTNETQVEVFCKSSMEKLATISQVDNFFKGKHQYWVCTFGVRNIRETTVKIKQCGGYVIFDEGNKVMCSDGSEAFFYVQEI</sequence>
<dbReference type="InterPro" id="IPR052164">
    <property type="entry name" value="Anthracycline_SecMetBiosynth"/>
</dbReference>
<name>A0ABU3LFW7_9FLAO</name>
<reference evidence="2 3" key="1">
    <citation type="submission" date="2023-09" db="EMBL/GenBank/DDBJ databases">
        <title>Novel taxa isolated from Blanes Bay.</title>
        <authorList>
            <person name="Rey-Velasco X."/>
            <person name="Lucena T."/>
        </authorList>
    </citation>
    <scope>NUCLEOTIDE SEQUENCE [LARGE SCALE GENOMIC DNA]</scope>
    <source>
        <strain evidence="2 3">S356</strain>
    </source>
</reference>
<proteinExistence type="predicted"/>
<organism evidence="2 3">
    <name type="scientific">Asprobacillus argus</name>
    <dbReference type="NCBI Taxonomy" id="3076534"/>
    <lineage>
        <taxon>Bacteria</taxon>
        <taxon>Pseudomonadati</taxon>
        <taxon>Bacteroidota</taxon>
        <taxon>Flavobacteriia</taxon>
        <taxon>Flavobacteriales</taxon>
        <taxon>Flavobacteriaceae</taxon>
        <taxon>Asprobacillus</taxon>
    </lineage>
</organism>
<comment type="caution">
    <text evidence="2">The sequence shown here is derived from an EMBL/GenBank/DDBJ whole genome shotgun (WGS) entry which is preliminary data.</text>
</comment>
<dbReference type="SUPFAM" id="SSF54593">
    <property type="entry name" value="Glyoxalase/Bleomycin resistance protein/Dihydroxybiphenyl dioxygenase"/>
    <property type="match status" value="1"/>
</dbReference>
<dbReference type="PANTHER" id="PTHR33993">
    <property type="entry name" value="GLYOXALASE-RELATED"/>
    <property type="match status" value="1"/>
</dbReference>
<feature type="domain" description="VOC" evidence="1">
    <location>
        <begin position="130"/>
        <end position="238"/>
    </location>
</feature>
<dbReference type="InterPro" id="IPR029068">
    <property type="entry name" value="Glyas_Bleomycin-R_OHBP_Dase"/>
</dbReference>
<accession>A0ABU3LFW7</accession>